<keyword evidence="1" id="KW-0732">Signal</keyword>
<protein>
    <submittedName>
        <fullName evidence="3">ABC transporter substrate-binding protein</fullName>
    </submittedName>
</protein>
<dbReference type="GO" id="GO:1904680">
    <property type="term" value="F:peptide transmembrane transporter activity"/>
    <property type="evidence" value="ECO:0007669"/>
    <property type="project" value="TreeGrafter"/>
</dbReference>
<gene>
    <name evidence="3" type="ORF">FOE78_10925</name>
</gene>
<dbReference type="AlphaFoldDB" id="A0A516PYT8"/>
<dbReference type="EMBL" id="CP041692">
    <property type="protein sequence ID" value="QDP96345.1"/>
    <property type="molecule type" value="Genomic_DNA"/>
</dbReference>
<dbReference type="GO" id="GO:0042597">
    <property type="term" value="C:periplasmic space"/>
    <property type="evidence" value="ECO:0007669"/>
    <property type="project" value="UniProtKB-ARBA"/>
</dbReference>
<dbReference type="PANTHER" id="PTHR30290:SF82">
    <property type="entry name" value="ABC-TYPE DIPEPTIDE_OLIGOPEPTIDE TRANSPORT SYSTEM, PERIPLASMIC COMPONENT"/>
    <property type="match status" value="1"/>
</dbReference>
<feature type="signal peptide" evidence="1">
    <location>
        <begin position="1"/>
        <end position="23"/>
    </location>
</feature>
<dbReference type="Gene3D" id="3.90.76.10">
    <property type="entry name" value="Dipeptide-binding Protein, Domain 1"/>
    <property type="match status" value="1"/>
</dbReference>
<evidence type="ECO:0000259" key="2">
    <source>
        <dbReference type="Pfam" id="PF00496"/>
    </source>
</evidence>
<dbReference type="Gene3D" id="3.40.190.10">
    <property type="entry name" value="Periplasmic binding protein-like II"/>
    <property type="match status" value="1"/>
</dbReference>
<feature type="chain" id="PRO_5038861830" evidence="1">
    <location>
        <begin position="24"/>
        <end position="569"/>
    </location>
</feature>
<dbReference type="InterPro" id="IPR030678">
    <property type="entry name" value="Peptide/Ni-bd"/>
</dbReference>
<feature type="domain" description="Solute-binding protein family 5" evidence="2">
    <location>
        <begin position="97"/>
        <end position="465"/>
    </location>
</feature>
<evidence type="ECO:0000313" key="3">
    <source>
        <dbReference type="EMBL" id="QDP96345.1"/>
    </source>
</evidence>
<dbReference type="PIRSF" id="PIRSF002741">
    <property type="entry name" value="MppA"/>
    <property type="match status" value="1"/>
</dbReference>
<dbReference type="InterPro" id="IPR039424">
    <property type="entry name" value="SBP_5"/>
</dbReference>
<sequence>MSRTTFLTKGLVALAAAATLAVAGCNAGSNLNNDNSAGNSSSESAKKSDAIITIGGGAGPFQENFNPFSPNVLSLSQGVIYEPLFYFNPLKALDQKPVNVLGDSYSWNDDGTKLTIKVHSGVKWSDGEPFSAKDVAFTFNLIQKTKELNTTGHSPKATLVDDNTVELTYDQPSYADGVNALGRTYIVPEHLWSKIDNPVTYENKKPVGTGAFELSEFTQQSYLLKANPNYWQQGKPAIGGVRYIALSGNQAATDKYMAGEIDYQSASIPNLDKLIKNKPQLSYVNTGTAQASLFTCANTKLGCEGPQTDLAVRKAMYLGMDREQLNKLAFYGLGKPVTPAYALPDRDKDFIDPGIKEAPQTADVAAAKKVLEDAGYTMKNGVYTKDGQPLKLTVKVVSGWTDYITAIDLLKQQFNKIGIQLVPQQVSVNEWNAAKTNGKFELVIDSLGQGPAPDPYYLYNTFFSNTVAVGKNGNPYGNSSRFSNPQVDAALKSAAGTNDVETKKQAYFKIQKIISADLPYIPIIIGSTLTEYNTSKATGFPTDSDMYAYPPAWSAPDNAQVLMNLKPAK</sequence>
<evidence type="ECO:0000313" key="4">
    <source>
        <dbReference type="Proteomes" id="UP000319263"/>
    </source>
</evidence>
<accession>A0A516PYT8</accession>
<dbReference type="InterPro" id="IPR000914">
    <property type="entry name" value="SBP_5_dom"/>
</dbReference>
<dbReference type="KEGG" id="mik:FOE78_10925"/>
<evidence type="ECO:0000256" key="1">
    <source>
        <dbReference type="SAM" id="SignalP"/>
    </source>
</evidence>
<dbReference type="Gene3D" id="3.10.105.10">
    <property type="entry name" value="Dipeptide-binding Protein, Domain 3"/>
    <property type="match status" value="1"/>
</dbReference>
<dbReference type="GO" id="GO:0043190">
    <property type="term" value="C:ATP-binding cassette (ABC) transporter complex"/>
    <property type="evidence" value="ECO:0007669"/>
    <property type="project" value="InterPro"/>
</dbReference>
<reference evidence="3 4" key="1">
    <citation type="submission" date="2019-07" db="EMBL/GenBank/DDBJ databases">
        <title>Microlunatus dokdonensis sp. nov. isolated from the rhizospheric soil of the wild plant Elymus tsukushiensis.</title>
        <authorList>
            <person name="Ghim S.-Y."/>
            <person name="Hwang Y.-J."/>
            <person name="Son J.-S."/>
            <person name="Shin J.-H."/>
        </authorList>
    </citation>
    <scope>NUCLEOTIDE SEQUENCE [LARGE SCALE GENOMIC DNA]</scope>
    <source>
        <strain evidence="3 4">KUDC0627</strain>
    </source>
</reference>
<dbReference type="PANTHER" id="PTHR30290">
    <property type="entry name" value="PERIPLASMIC BINDING COMPONENT OF ABC TRANSPORTER"/>
    <property type="match status" value="1"/>
</dbReference>
<proteinExistence type="predicted"/>
<dbReference type="PROSITE" id="PS51257">
    <property type="entry name" value="PROKAR_LIPOPROTEIN"/>
    <property type="match status" value="1"/>
</dbReference>
<dbReference type="SUPFAM" id="SSF53850">
    <property type="entry name" value="Periplasmic binding protein-like II"/>
    <property type="match status" value="1"/>
</dbReference>
<organism evidence="3 4">
    <name type="scientific">Microlunatus elymi</name>
    <dbReference type="NCBI Taxonomy" id="2596828"/>
    <lineage>
        <taxon>Bacteria</taxon>
        <taxon>Bacillati</taxon>
        <taxon>Actinomycetota</taxon>
        <taxon>Actinomycetes</taxon>
        <taxon>Propionibacteriales</taxon>
        <taxon>Propionibacteriaceae</taxon>
        <taxon>Microlunatus</taxon>
    </lineage>
</organism>
<dbReference type="OrthoDB" id="9764591at2"/>
<dbReference type="CDD" id="cd08509">
    <property type="entry name" value="PBP2_TmCBP_oligosaccharides_like"/>
    <property type="match status" value="1"/>
</dbReference>
<keyword evidence="4" id="KW-1185">Reference proteome</keyword>
<dbReference type="RefSeq" id="WP_143986311.1">
    <property type="nucleotide sequence ID" value="NZ_CP041692.1"/>
</dbReference>
<name>A0A516PYT8_9ACTN</name>
<dbReference type="Proteomes" id="UP000319263">
    <property type="component" value="Chromosome"/>
</dbReference>
<dbReference type="Pfam" id="PF00496">
    <property type="entry name" value="SBP_bac_5"/>
    <property type="match status" value="1"/>
</dbReference>
<dbReference type="GO" id="GO:0015833">
    <property type="term" value="P:peptide transport"/>
    <property type="evidence" value="ECO:0007669"/>
    <property type="project" value="TreeGrafter"/>
</dbReference>